<name>A0A4V2MWJ2_9APHY</name>
<evidence type="ECO:0000313" key="3">
    <source>
        <dbReference type="EMBL" id="TCD66417.1"/>
    </source>
</evidence>
<accession>A0A4V2MWJ2</accession>
<dbReference type="AlphaFoldDB" id="A0A4V2MWJ2"/>
<reference evidence="3 4" key="1">
    <citation type="submission" date="2018-11" db="EMBL/GenBank/DDBJ databases">
        <title>Genome assembly of Steccherinum ochraceum LE-BIN_3174, the white-rot fungus of the Steccherinaceae family (The Residual Polyporoid clade, Polyporales, Basidiomycota).</title>
        <authorList>
            <person name="Fedorova T.V."/>
            <person name="Glazunova O.A."/>
            <person name="Landesman E.O."/>
            <person name="Moiseenko K.V."/>
            <person name="Psurtseva N.V."/>
            <person name="Savinova O.S."/>
            <person name="Shakhova N.V."/>
            <person name="Tyazhelova T.V."/>
            <person name="Vasina D.V."/>
        </authorList>
    </citation>
    <scope>NUCLEOTIDE SEQUENCE [LARGE SCALE GENOMIC DNA]</scope>
    <source>
        <strain evidence="3 4">LE-BIN_3174</strain>
    </source>
</reference>
<feature type="compositionally biased region" description="Pro residues" evidence="1">
    <location>
        <begin position="189"/>
        <end position="216"/>
    </location>
</feature>
<feature type="chain" id="PRO_5020615969" evidence="2">
    <location>
        <begin position="24"/>
        <end position="265"/>
    </location>
</feature>
<sequence length="265" mass="26719">MLRSSLRLLLLLAAVSILPAVHALPTGLARNATAAPRVNMGNHGNLGPEPTSLLGRHYTLAKRGGLPMVMDNGILENTPLSGVSTPGGPGVPGVPGAPGAPGLPGASKAAAVPNTNGQGGKKPAPAKIDTRPAPQPVERDAAAGTATVENGAPTPVKPEASTVQSETKEVGKREVSDVNYLSDVGPAGPVVPAPSQTPDPASLPPPPPPPPPPPHDAPQYSAFAWPTAAATPPPPPPPQESKKAQNKTKGKKGKGKKGDKQKVMQ</sequence>
<keyword evidence="4" id="KW-1185">Reference proteome</keyword>
<evidence type="ECO:0000256" key="1">
    <source>
        <dbReference type="SAM" id="MobiDB-lite"/>
    </source>
</evidence>
<feature type="compositionally biased region" description="Basic and acidic residues" evidence="1">
    <location>
        <begin position="166"/>
        <end position="176"/>
    </location>
</feature>
<keyword evidence="2" id="KW-0732">Signal</keyword>
<gene>
    <name evidence="3" type="ORF">EIP91_001408</name>
</gene>
<feature type="region of interest" description="Disordered" evidence="1">
    <location>
        <begin position="79"/>
        <end position="265"/>
    </location>
</feature>
<evidence type="ECO:0000313" key="4">
    <source>
        <dbReference type="Proteomes" id="UP000292702"/>
    </source>
</evidence>
<proteinExistence type="predicted"/>
<comment type="caution">
    <text evidence="3">The sequence shown here is derived from an EMBL/GenBank/DDBJ whole genome shotgun (WGS) entry which is preliminary data.</text>
</comment>
<dbReference type="EMBL" id="RWJN01000136">
    <property type="protein sequence ID" value="TCD66417.1"/>
    <property type="molecule type" value="Genomic_DNA"/>
</dbReference>
<dbReference type="Proteomes" id="UP000292702">
    <property type="component" value="Unassembled WGS sequence"/>
</dbReference>
<feature type="compositionally biased region" description="Basic residues" evidence="1">
    <location>
        <begin position="244"/>
        <end position="255"/>
    </location>
</feature>
<protein>
    <submittedName>
        <fullName evidence="3">Uncharacterized protein</fullName>
    </submittedName>
</protein>
<evidence type="ECO:0000256" key="2">
    <source>
        <dbReference type="SAM" id="SignalP"/>
    </source>
</evidence>
<organism evidence="3 4">
    <name type="scientific">Steccherinum ochraceum</name>
    <dbReference type="NCBI Taxonomy" id="92696"/>
    <lineage>
        <taxon>Eukaryota</taxon>
        <taxon>Fungi</taxon>
        <taxon>Dikarya</taxon>
        <taxon>Basidiomycota</taxon>
        <taxon>Agaricomycotina</taxon>
        <taxon>Agaricomycetes</taxon>
        <taxon>Polyporales</taxon>
        <taxon>Steccherinaceae</taxon>
        <taxon>Steccherinum</taxon>
    </lineage>
</organism>
<feature type="signal peptide" evidence="2">
    <location>
        <begin position="1"/>
        <end position="23"/>
    </location>
</feature>
<feature type="compositionally biased region" description="Basic and acidic residues" evidence="1">
    <location>
        <begin position="256"/>
        <end position="265"/>
    </location>
</feature>